<feature type="region of interest" description="Disordered" evidence="1">
    <location>
        <begin position="677"/>
        <end position="719"/>
    </location>
</feature>
<evidence type="ECO:0000313" key="2">
    <source>
        <dbReference type="EMBL" id="QTH70966.1"/>
    </source>
</evidence>
<feature type="compositionally biased region" description="Basic residues" evidence="1">
    <location>
        <begin position="382"/>
        <end position="391"/>
    </location>
</feature>
<feature type="compositionally biased region" description="Low complexity" evidence="1">
    <location>
        <begin position="682"/>
        <end position="696"/>
    </location>
</feature>
<evidence type="ECO:0000313" key="3">
    <source>
        <dbReference type="Proteomes" id="UP000664904"/>
    </source>
</evidence>
<reference evidence="2" key="1">
    <citation type="submission" date="2021-03" db="EMBL/GenBank/DDBJ databases">
        <title>Complete Genome of Pseudoalteromonas xiamenensis STKMTI.2, a new potential marine bacterium producing anti-Vibrio compounds.</title>
        <authorList>
            <person name="Handayani D.P."/>
            <person name="Isnansetyo A."/>
            <person name="Istiqomah I."/>
            <person name="Jumina J."/>
        </authorList>
    </citation>
    <scope>NUCLEOTIDE SEQUENCE</scope>
    <source>
        <strain evidence="2">STKMTI.2</strain>
    </source>
</reference>
<feature type="compositionally biased region" description="Basic and acidic residues" evidence="1">
    <location>
        <begin position="98"/>
        <end position="112"/>
    </location>
</feature>
<accession>A0A975DFM7</accession>
<proteinExistence type="predicted"/>
<feature type="compositionally biased region" description="Basic and acidic residues" evidence="1">
    <location>
        <begin position="331"/>
        <end position="340"/>
    </location>
</feature>
<dbReference type="RefSeq" id="WP_208842608.1">
    <property type="nucleotide sequence ID" value="NZ_CP072133.1"/>
</dbReference>
<feature type="compositionally biased region" description="Low complexity" evidence="1">
    <location>
        <begin position="392"/>
        <end position="428"/>
    </location>
</feature>
<protein>
    <submittedName>
        <fullName evidence="2">Uncharacterized protein</fullName>
    </submittedName>
</protein>
<name>A0A975DFM7_9GAMM</name>
<feature type="region of interest" description="Disordered" evidence="1">
    <location>
        <begin position="61"/>
        <end position="134"/>
    </location>
</feature>
<sequence length="770" mass="77022">MRANLSKLDVKGLMAGDLSSLRHALPSLFDGLSQGLGLEGISADLGDAVATLLESNVATVKNAKGQKASARKKAKSRQAKKVKGHHTEEPDNNTSVAELRDTSTRRENDSRPSRKPISRKKRPSPKHRKGKAGAMVQVAGSVMDIMQLGGLFSADDSDASSASLGSVFADLGESVPSVENNSTSTKRTKKGGAVSKTAKNAKGQKLGSKTKLGKGATKGSWLKGLGKSPVAKVLGKASGPLNAILGAADIAATLNDDSLTKAEKAQQIGASAGGMGGAMAGAAAGAAIGSIIPGVGTLIGGAVGGIIGSFGGESLGGWLGGMLGGDDTEQPEAKQAESRLDPSSTNESSGLAALSEPQSTDLPPISAAVPNAMSVMANNRGLSRKSKRNAASKKAPAANKVPTKSKALSKANSANKAKLGQGAQAAKGENAGQGQNKSGSFASGLRSIAGKALPGVSAIGAGWLGSVLSPESKTVTKANSANEAKLGQSAQAANGENAGQGQNKSGSFASGLLSIAGKALPGASAIGAGWLGSVLSPDGNTAGTEEGASTDSGPLSFIKNQAINPFNAVASTMSVLANQRGNIKSPIHAIAKAGSWAGDALNWHTAFSAANDDALSTSEKAGAVSSTLGGMYAGKAAEGLLGKSKSPVLQALAPAAGFLANGVVGGGIKALFGLGKKEEPEVSSNSTESPSSLSPEALTETSTSKEALSNARGSSTSAQTNQVTVNANITVNAGPNAQAQDIAIQIKQILEQQQQRAMKDVQARYYNSVA</sequence>
<keyword evidence="3" id="KW-1185">Reference proteome</keyword>
<dbReference type="Proteomes" id="UP000664904">
    <property type="component" value="Chromosome"/>
</dbReference>
<dbReference type="AlphaFoldDB" id="A0A975DFM7"/>
<feature type="region of interest" description="Disordered" evidence="1">
    <location>
        <begin position="176"/>
        <end position="214"/>
    </location>
</feature>
<feature type="compositionally biased region" description="Polar residues" evidence="1">
    <location>
        <begin position="699"/>
        <end position="719"/>
    </location>
</feature>
<feature type="region of interest" description="Disordered" evidence="1">
    <location>
        <begin position="321"/>
        <end position="366"/>
    </location>
</feature>
<dbReference type="KEGG" id="pxi:J5O05_13950"/>
<evidence type="ECO:0000256" key="1">
    <source>
        <dbReference type="SAM" id="MobiDB-lite"/>
    </source>
</evidence>
<dbReference type="EMBL" id="CP072133">
    <property type="protein sequence ID" value="QTH70966.1"/>
    <property type="molecule type" value="Genomic_DNA"/>
</dbReference>
<dbReference type="PANTHER" id="PTHR21525">
    <property type="entry name" value="MOTILE SPERM PROTEIN"/>
    <property type="match status" value="1"/>
</dbReference>
<gene>
    <name evidence="2" type="ORF">J5O05_13950</name>
</gene>
<feature type="region of interest" description="Disordered" evidence="1">
    <location>
        <begin position="379"/>
        <end position="439"/>
    </location>
</feature>
<organism evidence="2 3">
    <name type="scientific">Pseudoalteromonas xiamenensis</name>
    <dbReference type="NCBI Taxonomy" id="882626"/>
    <lineage>
        <taxon>Bacteria</taxon>
        <taxon>Pseudomonadati</taxon>
        <taxon>Pseudomonadota</taxon>
        <taxon>Gammaproteobacteria</taxon>
        <taxon>Alteromonadales</taxon>
        <taxon>Pseudoalteromonadaceae</taxon>
        <taxon>Pseudoalteromonas</taxon>
    </lineage>
</organism>
<dbReference type="PANTHER" id="PTHR21525:SF9">
    <property type="entry name" value="CHANNEL_COLICIN DOMAIN-CONTAINING PROTEIN"/>
    <property type="match status" value="1"/>
</dbReference>
<feature type="compositionally biased region" description="Basic residues" evidence="1">
    <location>
        <begin position="69"/>
        <end position="84"/>
    </location>
</feature>
<feature type="compositionally biased region" description="Basic residues" evidence="1">
    <location>
        <begin position="113"/>
        <end position="131"/>
    </location>
</feature>